<dbReference type="RefSeq" id="WP_178368260.1">
    <property type="nucleotide sequence ID" value="NZ_JACADJ010000117.1"/>
</dbReference>
<keyword evidence="4" id="KW-1185">Reference proteome</keyword>
<proteinExistence type="predicted"/>
<feature type="domain" description="Ice-binding protein C-terminal" evidence="2">
    <location>
        <begin position="185"/>
        <end position="208"/>
    </location>
</feature>
<organism evidence="3 4">
    <name type="scientific">Desulfobacter latus</name>
    <dbReference type="NCBI Taxonomy" id="2292"/>
    <lineage>
        <taxon>Bacteria</taxon>
        <taxon>Pseudomonadati</taxon>
        <taxon>Thermodesulfobacteriota</taxon>
        <taxon>Desulfobacteria</taxon>
        <taxon>Desulfobacterales</taxon>
        <taxon>Desulfobacteraceae</taxon>
        <taxon>Desulfobacter</taxon>
    </lineage>
</organism>
<dbReference type="NCBIfam" id="TIGR02595">
    <property type="entry name" value="PEP_CTERM"/>
    <property type="match status" value="1"/>
</dbReference>
<comment type="caution">
    <text evidence="3">The sequence shown here is derived from an EMBL/GenBank/DDBJ whole genome shotgun (WGS) entry which is preliminary data.</text>
</comment>
<evidence type="ECO:0000313" key="3">
    <source>
        <dbReference type="EMBL" id="NWH06809.1"/>
    </source>
</evidence>
<dbReference type="InterPro" id="IPR008965">
    <property type="entry name" value="CBM2/CBM3_carb-bd_dom_sf"/>
</dbReference>
<dbReference type="Proteomes" id="UP000553343">
    <property type="component" value="Unassembled WGS sequence"/>
</dbReference>
<dbReference type="SUPFAM" id="SSF49384">
    <property type="entry name" value="Carbohydrate-binding domain"/>
    <property type="match status" value="1"/>
</dbReference>
<gene>
    <name evidence="3" type="ORF">HXW94_17800</name>
</gene>
<dbReference type="InterPro" id="IPR013424">
    <property type="entry name" value="Ice-binding_C"/>
</dbReference>
<evidence type="ECO:0000259" key="2">
    <source>
        <dbReference type="Pfam" id="PF07589"/>
    </source>
</evidence>
<keyword evidence="1" id="KW-0732">Signal</keyword>
<evidence type="ECO:0000313" key="4">
    <source>
        <dbReference type="Proteomes" id="UP000553343"/>
    </source>
</evidence>
<dbReference type="Gene3D" id="2.60.40.680">
    <property type="match status" value="1"/>
</dbReference>
<name>A0A850SZW5_9BACT</name>
<dbReference type="GO" id="GO:0030246">
    <property type="term" value="F:carbohydrate binding"/>
    <property type="evidence" value="ECO:0007669"/>
    <property type="project" value="InterPro"/>
</dbReference>
<protein>
    <submittedName>
        <fullName evidence="3">PEP-CTERM sorting domain-containing protein</fullName>
    </submittedName>
</protein>
<dbReference type="CDD" id="cd08547">
    <property type="entry name" value="Type_II_cohesin"/>
    <property type="match status" value="1"/>
</dbReference>
<dbReference type="AlphaFoldDB" id="A0A850SZW5"/>
<accession>A0A850SZW5</accession>
<feature type="signal peptide" evidence="1">
    <location>
        <begin position="1"/>
        <end position="27"/>
    </location>
</feature>
<feature type="chain" id="PRO_5032647009" evidence="1">
    <location>
        <begin position="28"/>
        <end position="211"/>
    </location>
</feature>
<reference evidence="3 4" key="1">
    <citation type="submission" date="2020-06" db="EMBL/GenBank/DDBJ databases">
        <title>High-quality draft genome of sulfate reducer Desulfobacter latus type strain AcrS2 isolated from marine sediment.</title>
        <authorList>
            <person name="Hoppe M."/>
            <person name="Larsen C.K."/>
            <person name="Marshall I.P.G."/>
            <person name="Schramm A."/>
            <person name="Marietou A.G."/>
        </authorList>
    </citation>
    <scope>NUCLEOTIDE SEQUENCE [LARGE SCALE GENOMIC DNA]</scope>
    <source>
        <strain evidence="3 4">AcRS2</strain>
    </source>
</reference>
<evidence type="ECO:0000256" key="1">
    <source>
        <dbReference type="SAM" id="SignalP"/>
    </source>
</evidence>
<dbReference type="Pfam" id="PF07589">
    <property type="entry name" value="PEP-CTERM"/>
    <property type="match status" value="1"/>
</dbReference>
<dbReference type="EMBL" id="JACADJ010000117">
    <property type="protein sequence ID" value="NWH06809.1"/>
    <property type="molecule type" value="Genomic_DNA"/>
</dbReference>
<sequence length="211" mass="21995">MQKIVKWIQILCCINCISFLGISQSWATTLSFDPSSSSILAGESIDVDIVISGLDPENLAVFDLNVNFDPTILSYAPNTGCELGEGLGLFDFFEASDESDGVTAPGTINLAVESWIWPIGDTVYGDAFFSDQASSLTLATLTFTGLAAGNSSLSISDVILGDENGASISITSTDLGTGSIEVSSPAPEPSTMILFGIGLLGFSGIGRRKTS</sequence>